<feature type="transmembrane region" description="Helical" evidence="8">
    <location>
        <begin position="194"/>
        <end position="213"/>
    </location>
</feature>
<feature type="transmembrane region" description="Helical" evidence="8">
    <location>
        <begin position="23"/>
        <end position="46"/>
    </location>
</feature>
<dbReference type="FunFam" id="1.10.3720.10:FF:000002">
    <property type="entry name" value="D-methionine ABC transporter permease MetI"/>
    <property type="match status" value="1"/>
</dbReference>
<evidence type="ECO:0000313" key="11">
    <source>
        <dbReference type="Proteomes" id="UP000509568"/>
    </source>
</evidence>
<organism evidence="10 11">
    <name type="scientific">Pseudomonas eucalypticola</name>
    <dbReference type="NCBI Taxonomy" id="2599595"/>
    <lineage>
        <taxon>Bacteria</taxon>
        <taxon>Pseudomonadati</taxon>
        <taxon>Pseudomonadota</taxon>
        <taxon>Gammaproteobacteria</taxon>
        <taxon>Pseudomonadales</taxon>
        <taxon>Pseudomonadaceae</taxon>
        <taxon>Pseudomonas</taxon>
    </lineage>
</organism>
<evidence type="ECO:0000256" key="1">
    <source>
        <dbReference type="ARBA" id="ARBA00004651"/>
    </source>
</evidence>
<dbReference type="Gene3D" id="1.10.3720.10">
    <property type="entry name" value="MetI-like"/>
    <property type="match status" value="1"/>
</dbReference>
<dbReference type="Pfam" id="PF00528">
    <property type="entry name" value="BPD_transp_1"/>
    <property type="match status" value="1"/>
</dbReference>
<dbReference type="InterPro" id="IPR035906">
    <property type="entry name" value="MetI-like_sf"/>
</dbReference>
<evidence type="ECO:0000256" key="2">
    <source>
        <dbReference type="ARBA" id="ARBA00007069"/>
    </source>
</evidence>
<dbReference type="AlphaFoldDB" id="A0A7D5HAA9"/>
<evidence type="ECO:0000259" key="9">
    <source>
        <dbReference type="PROSITE" id="PS50928"/>
    </source>
</evidence>
<keyword evidence="7 8" id="KW-0472">Membrane</keyword>
<keyword evidence="4" id="KW-1003">Cell membrane</keyword>
<dbReference type="PANTHER" id="PTHR30450:SF1">
    <property type="entry name" value="D-METHIONINE TRANSPORT SYSTEM PERMEASE PROTEIN METI-RELATED"/>
    <property type="match status" value="1"/>
</dbReference>
<comment type="similarity">
    <text evidence="2">Belongs to the binding-protein-dependent transport system permease family. CysTW subfamily.</text>
</comment>
<reference evidence="10 11" key="1">
    <citation type="submission" date="2020-06" db="EMBL/GenBank/DDBJ databases">
        <title>Pseudomonas eucalypticola sp. nov., an endophyte of Eucalyptus dunnii leaves with biocontrol ability of eucalyptus leaf blight.</title>
        <authorList>
            <person name="Liu Y."/>
            <person name="Song Z."/>
            <person name="Zeng H."/>
            <person name="Lu M."/>
            <person name="Wang X."/>
            <person name="Lian X."/>
            <person name="Zhang Q."/>
        </authorList>
    </citation>
    <scope>NUCLEOTIDE SEQUENCE [LARGE SCALE GENOMIC DNA]</scope>
    <source>
        <strain evidence="10 11">NP-1</strain>
    </source>
</reference>
<evidence type="ECO:0000256" key="7">
    <source>
        <dbReference type="ARBA" id="ARBA00023136"/>
    </source>
</evidence>
<dbReference type="PROSITE" id="PS50928">
    <property type="entry name" value="ABC_TM1"/>
    <property type="match status" value="1"/>
</dbReference>
<accession>A0A7D5HAA9</accession>
<dbReference type="SUPFAM" id="SSF161098">
    <property type="entry name" value="MetI-like"/>
    <property type="match status" value="1"/>
</dbReference>
<dbReference type="Proteomes" id="UP000509568">
    <property type="component" value="Chromosome"/>
</dbReference>
<dbReference type="CDD" id="cd06261">
    <property type="entry name" value="TM_PBP2"/>
    <property type="match status" value="1"/>
</dbReference>
<dbReference type="EMBL" id="CP056030">
    <property type="protein sequence ID" value="QKZ02330.1"/>
    <property type="molecule type" value="Genomic_DNA"/>
</dbReference>
<evidence type="ECO:0000256" key="5">
    <source>
        <dbReference type="ARBA" id="ARBA00022692"/>
    </source>
</evidence>
<dbReference type="PANTHER" id="PTHR30450">
    <property type="entry name" value="ABC TRANSPORTER PERMEASE"/>
    <property type="match status" value="1"/>
</dbReference>
<keyword evidence="6 8" id="KW-1133">Transmembrane helix</keyword>
<feature type="domain" description="ABC transmembrane type-1" evidence="9">
    <location>
        <begin position="19"/>
        <end position="213"/>
    </location>
</feature>
<evidence type="ECO:0000313" key="10">
    <source>
        <dbReference type="EMBL" id="QKZ02330.1"/>
    </source>
</evidence>
<keyword evidence="11" id="KW-1185">Reference proteome</keyword>
<proteinExistence type="inferred from homology"/>
<evidence type="ECO:0000256" key="6">
    <source>
        <dbReference type="ARBA" id="ARBA00022989"/>
    </source>
</evidence>
<dbReference type="RefSeq" id="WP_158153072.1">
    <property type="nucleotide sequence ID" value="NZ_CP056030.1"/>
</dbReference>
<dbReference type="InterPro" id="IPR051322">
    <property type="entry name" value="AA_ABC_Transporter_Permease"/>
</dbReference>
<dbReference type="GO" id="GO:0048473">
    <property type="term" value="P:D-methionine transmembrane transport"/>
    <property type="evidence" value="ECO:0007669"/>
    <property type="project" value="TreeGrafter"/>
</dbReference>
<dbReference type="NCBIfam" id="NF008049">
    <property type="entry name" value="PRK10782.1"/>
    <property type="match status" value="1"/>
</dbReference>
<gene>
    <name evidence="10" type="ORF">HWQ56_00365</name>
</gene>
<protein>
    <submittedName>
        <fullName evidence="10">ABC transporter permease</fullName>
    </submittedName>
</protein>
<keyword evidence="5 8" id="KW-0812">Transmembrane</keyword>
<evidence type="ECO:0000256" key="8">
    <source>
        <dbReference type="RuleBase" id="RU363032"/>
    </source>
</evidence>
<dbReference type="InterPro" id="IPR000515">
    <property type="entry name" value="MetI-like"/>
</dbReference>
<evidence type="ECO:0000256" key="3">
    <source>
        <dbReference type="ARBA" id="ARBA00022448"/>
    </source>
</evidence>
<name>A0A7D5HAA9_9PSED</name>
<sequence>MDFLNYFANVDWSEILEATNDTMVMLGASLIFTVLLGLPLGVLLFICGPRQLFENKGLYALLAFCVNVLRSLPFIILLIVLIPVTVLITGTSLGVAGAIPPLVIGTTPFFARLVETALREVDRGIIEATQSMGATPRQIIMNALLPEALPGIIAAITVTAITLVSYTAMAGVVGAGGLGDLAIRFGYQRFQTDVMIVTVVILVVLVQVLQTIGDKLVVHFSRK</sequence>
<comment type="subcellular location">
    <subcellularLocation>
        <location evidence="1 8">Cell membrane</location>
        <topology evidence="1 8">Multi-pass membrane protein</topology>
    </subcellularLocation>
</comment>
<feature type="transmembrane region" description="Helical" evidence="8">
    <location>
        <begin position="58"/>
        <end position="82"/>
    </location>
</feature>
<dbReference type="KEGG" id="pez:HWQ56_00365"/>
<dbReference type="GO" id="GO:0005886">
    <property type="term" value="C:plasma membrane"/>
    <property type="evidence" value="ECO:0007669"/>
    <property type="project" value="UniProtKB-SubCell"/>
</dbReference>
<evidence type="ECO:0000256" key="4">
    <source>
        <dbReference type="ARBA" id="ARBA00022475"/>
    </source>
</evidence>
<keyword evidence="3 8" id="KW-0813">Transport</keyword>